<protein>
    <submittedName>
        <fullName evidence="1">Uncharacterized protein</fullName>
    </submittedName>
</protein>
<organism evidence="1 2">
    <name type="scientific">Zophobas morio</name>
    <dbReference type="NCBI Taxonomy" id="2755281"/>
    <lineage>
        <taxon>Eukaryota</taxon>
        <taxon>Metazoa</taxon>
        <taxon>Ecdysozoa</taxon>
        <taxon>Arthropoda</taxon>
        <taxon>Hexapoda</taxon>
        <taxon>Insecta</taxon>
        <taxon>Pterygota</taxon>
        <taxon>Neoptera</taxon>
        <taxon>Endopterygota</taxon>
        <taxon>Coleoptera</taxon>
        <taxon>Polyphaga</taxon>
        <taxon>Cucujiformia</taxon>
        <taxon>Tenebrionidae</taxon>
        <taxon>Zophobas</taxon>
    </lineage>
</organism>
<dbReference type="EMBL" id="JALNTZ010002992">
    <property type="protein sequence ID" value="KAJ3616699.1"/>
    <property type="molecule type" value="Genomic_DNA"/>
</dbReference>
<comment type="caution">
    <text evidence="1">The sequence shown here is derived from an EMBL/GenBank/DDBJ whole genome shotgun (WGS) entry which is preliminary data.</text>
</comment>
<sequence length="129" mass="14154">MRGSSRTLKLQYRQRGVSSQGSKISNMYSGRKVLRAESLVEHQLSVDGMETAQETLVPYTVKAFSTSRKTTPKDFIKLKCELPTQQAAKVVASSSDLFKMQIGILEAPGVFLQTLPACVVGSLHGFAHH</sequence>
<evidence type="ECO:0000313" key="2">
    <source>
        <dbReference type="Proteomes" id="UP001168821"/>
    </source>
</evidence>
<accession>A0AA38LZU6</accession>
<gene>
    <name evidence="1" type="ORF">Zmor_009080</name>
</gene>
<dbReference type="Proteomes" id="UP001168821">
    <property type="component" value="Unassembled WGS sequence"/>
</dbReference>
<proteinExistence type="predicted"/>
<dbReference type="AlphaFoldDB" id="A0AA38LZU6"/>
<reference evidence="1" key="1">
    <citation type="journal article" date="2023" name="G3 (Bethesda)">
        <title>Whole genome assemblies of Zophobas morio and Tenebrio molitor.</title>
        <authorList>
            <person name="Kaur S."/>
            <person name="Stinson S.A."/>
            <person name="diCenzo G.C."/>
        </authorList>
    </citation>
    <scope>NUCLEOTIDE SEQUENCE</scope>
    <source>
        <strain evidence="1">QUZm001</strain>
    </source>
</reference>
<name>A0AA38LZU6_9CUCU</name>
<evidence type="ECO:0000313" key="1">
    <source>
        <dbReference type="EMBL" id="KAJ3616699.1"/>
    </source>
</evidence>
<keyword evidence="2" id="KW-1185">Reference proteome</keyword>